<name>A0AAV8W037_9CUCU</name>
<dbReference type="GO" id="GO:0005634">
    <property type="term" value="C:nucleus"/>
    <property type="evidence" value="ECO:0007669"/>
    <property type="project" value="TreeGrafter"/>
</dbReference>
<dbReference type="AlphaFoldDB" id="A0AAV8W037"/>
<keyword evidence="4" id="KW-1185">Reference proteome</keyword>
<proteinExistence type="inferred from homology"/>
<protein>
    <submittedName>
        <fullName evidence="3">Uncharacterized protein</fullName>
    </submittedName>
</protein>
<dbReference type="EMBL" id="JANEYG010000016">
    <property type="protein sequence ID" value="KAJ8919863.1"/>
    <property type="molecule type" value="Genomic_DNA"/>
</dbReference>
<reference evidence="3 4" key="1">
    <citation type="journal article" date="2023" name="Insect Mol. Biol.">
        <title>Genome sequencing provides insights into the evolution of gene families encoding plant cell wall-degrading enzymes in longhorned beetles.</title>
        <authorList>
            <person name="Shin N.R."/>
            <person name="Okamura Y."/>
            <person name="Kirsch R."/>
            <person name="Pauchet Y."/>
        </authorList>
    </citation>
    <scope>NUCLEOTIDE SEQUENCE [LARGE SCALE GENOMIC DNA]</scope>
    <source>
        <strain evidence="3">EAD_L_NR</strain>
    </source>
</reference>
<comment type="similarity">
    <text evidence="1">Belongs to the SAPS family.</text>
</comment>
<evidence type="ECO:0000256" key="1">
    <source>
        <dbReference type="ARBA" id="ARBA00006180"/>
    </source>
</evidence>
<dbReference type="PANTHER" id="PTHR12634">
    <property type="entry name" value="SIT4 YEAST -ASSOCIATING PROTEIN-RELATED"/>
    <property type="match status" value="1"/>
</dbReference>
<feature type="non-terminal residue" evidence="3">
    <location>
        <position position="1"/>
    </location>
</feature>
<sequence>DLYPVQHFLSVSELSTMFWKFNTSSSSQIEGLLNKEDVTLQEVMDAEDIINECRVQNKILIDL</sequence>
<evidence type="ECO:0000313" key="3">
    <source>
        <dbReference type="EMBL" id="KAJ8919863.1"/>
    </source>
</evidence>
<dbReference type="GO" id="GO:0005829">
    <property type="term" value="C:cytosol"/>
    <property type="evidence" value="ECO:0007669"/>
    <property type="project" value="TreeGrafter"/>
</dbReference>
<dbReference type="InterPro" id="IPR007587">
    <property type="entry name" value="SAPS"/>
</dbReference>
<organism evidence="3 4">
    <name type="scientific">Exocentrus adspersus</name>
    <dbReference type="NCBI Taxonomy" id="1586481"/>
    <lineage>
        <taxon>Eukaryota</taxon>
        <taxon>Metazoa</taxon>
        <taxon>Ecdysozoa</taxon>
        <taxon>Arthropoda</taxon>
        <taxon>Hexapoda</taxon>
        <taxon>Insecta</taxon>
        <taxon>Pterygota</taxon>
        <taxon>Neoptera</taxon>
        <taxon>Endopterygota</taxon>
        <taxon>Coleoptera</taxon>
        <taxon>Polyphaga</taxon>
        <taxon>Cucujiformia</taxon>
        <taxon>Chrysomeloidea</taxon>
        <taxon>Cerambycidae</taxon>
        <taxon>Lamiinae</taxon>
        <taxon>Acanthocinini</taxon>
        <taxon>Exocentrus</taxon>
    </lineage>
</organism>
<comment type="caution">
    <text evidence="3">The sequence shown here is derived from an EMBL/GenBank/DDBJ whole genome shotgun (WGS) entry which is preliminary data.</text>
</comment>
<keyword evidence="2" id="KW-0131">Cell cycle</keyword>
<dbReference type="PANTHER" id="PTHR12634:SF8">
    <property type="entry name" value="FIERY MOUNTAIN, ISOFORM D"/>
    <property type="match status" value="1"/>
</dbReference>
<accession>A0AAV8W037</accession>
<evidence type="ECO:0000256" key="2">
    <source>
        <dbReference type="ARBA" id="ARBA00023306"/>
    </source>
</evidence>
<dbReference type="Proteomes" id="UP001159042">
    <property type="component" value="Unassembled WGS sequence"/>
</dbReference>
<dbReference type="GO" id="GO:0019888">
    <property type="term" value="F:protein phosphatase regulator activity"/>
    <property type="evidence" value="ECO:0007669"/>
    <property type="project" value="TreeGrafter"/>
</dbReference>
<dbReference type="GO" id="GO:0019903">
    <property type="term" value="F:protein phosphatase binding"/>
    <property type="evidence" value="ECO:0007669"/>
    <property type="project" value="InterPro"/>
</dbReference>
<evidence type="ECO:0000313" key="4">
    <source>
        <dbReference type="Proteomes" id="UP001159042"/>
    </source>
</evidence>
<gene>
    <name evidence="3" type="ORF">NQ315_006392</name>
</gene>